<dbReference type="Proteomes" id="UP001058124">
    <property type="component" value="Unassembled WGS sequence"/>
</dbReference>
<reference evidence="1" key="1">
    <citation type="submission" date="2022-06" db="EMBL/GenBank/DDBJ databases">
        <title>Draft genome sequences of Leminorella grimontii str. JCM5902.</title>
        <authorList>
            <person name="Wakabayashi Y."/>
            <person name="Kojima K."/>
        </authorList>
    </citation>
    <scope>NUCLEOTIDE SEQUENCE</scope>
    <source>
        <strain evidence="1">JCM 5902</strain>
    </source>
</reference>
<proteinExistence type="predicted"/>
<dbReference type="EMBL" id="BRLH01000001">
    <property type="protein sequence ID" value="GKX53939.1"/>
    <property type="molecule type" value="Genomic_DNA"/>
</dbReference>
<gene>
    <name evidence="1" type="ORF">SOASR030_00510</name>
</gene>
<dbReference type="RefSeq" id="WP_211218915.1">
    <property type="nucleotide sequence ID" value="NZ_BRLH01000001.1"/>
</dbReference>
<comment type="caution">
    <text evidence="1">The sequence shown here is derived from an EMBL/GenBank/DDBJ whole genome shotgun (WGS) entry which is preliminary data.</text>
</comment>
<evidence type="ECO:0000313" key="1">
    <source>
        <dbReference type="EMBL" id="GKX53939.1"/>
    </source>
</evidence>
<dbReference type="AlphaFoldDB" id="A0AAV5MYT1"/>
<accession>A0AAV5MYT1</accession>
<keyword evidence="2" id="KW-1185">Reference proteome</keyword>
<organism evidence="1 2">
    <name type="scientific">Leminorella grimontii</name>
    <dbReference type="NCBI Taxonomy" id="82981"/>
    <lineage>
        <taxon>Bacteria</taxon>
        <taxon>Pseudomonadati</taxon>
        <taxon>Pseudomonadota</taxon>
        <taxon>Gammaproteobacteria</taxon>
        <taxon>Enterobacterales</taxon>
        <taxon>Budviciaceae</taxon>
        <taxon>Leminorella</taxon>
    </lineage>
</organism>
<protein>
    <recommendedName>
        <fullName evidence="3">Cysteine-rich CPCC domain-containing protein</fullName>
    </recommendedName>
</protein>
<name>A0AAV5MYT1_9GAMM</name>
<evidence type="ECO:0000313" key="2">
    <source>
        <dbReference type="Proteomes" id="UP001058124"/>
    </source>
</evidence>
<sequence>MRPEVKTLTKAKTIHKIHCGECNWTLEVVANTDADIQCCPWCGWSDLELSCLTELGGFQEIECKKHGRITVLLPDENANPDDFMDNLFCPYCA</sequence>
<evidence type="ECO:0008006" key="3">
    <source>
        <dbReference type="Google" id="ProtNLM"/>
    </source>
</evidence>